<organism evidence="1 2">
    <name type="scientific">Halobellus rubicundus</name>
    <dbReference type="NCBI Taxonomy" id="2996466"/>
    <lineage>
        <taxon>Archaea</taxon>
        <taxon>Methanobacteriati</taxon>
        <taxon>Methanobacteriota</taxon>
        <taxon>Stenosarchaea group</taxon>
        <taxon>Halobacteria</taxon>
        <taxon>Halobacteriales</taxon>
        <taxon>Haloferacaceae</taxon>
        <taxon>Halobellus</taxon>
    </lineage>
</organism>
<accession>A0ABD5MAU8</accession>
<comment type="caution">
    <text evidence="1">The sequence shown here is derived from an EMBL/GenBank/DDBJ whole genome shotgun (WGS) entry which is preliminary data.</text>
</comment>
<dbReference type="AlphaFoldDB" id="A0ABD5MAU8"/>
<dbReference type="EMBL" id="JBGNYA010000001">
    <property type="protein sequence ID" value="MFA1610779.1"/>
    <property type="molecule type" value="Genomic_DNA"/>
</dbReference>
<sequence length="155" mass="17144">MQLALVWAYEALYELRIVLERYRRAVLQRQYEQAISLVPAEELDSFAEELPPEAAAAEPIEWVARMARDYYGCEQFAEEVLGISLAEWVGGVSGGEAVIKEAAEVLELYASALDIGEGGANGSADVIEVAADAEELFATLQEEWRQVDGPRFVMD</sequence>
<keyword evidence="2" id="KW-1185">Reference proteome</keyword>
<dbReference type="RefSeq" id="WP_372388548.1">
    <property type="nucleotide sequence ID" value="NZ_JBGNYA010000001.1"/>
</dbReference>
<proteinExistence type="predicted"/>
<protein>
    <submittedName>
        <fullName evidence="1">Uncharacterized protein</fullName>
    </submittedName>
</protein>
<gene>
    <name evidence="1" type="ORF">OS889_07145</name>
</gene>
<dbReference type="Proteomes" id="UP001570511">
    <property type="component" value="Unassembled WGS sequence"/>
</dbReference>
<reference evidence="1 2" key="1">
    <citation type="submission" date="2024-08" db="EMBL/GenBank/DDBJ databases">
        <title>Halobellus sp. MBLA0158 whole genome sequence.</title>
        <authorList>
            <person name="Hwang C.Y."/>
            <person name="Cho E.-S."/>
            <person name="Seo M.-J."/>
        </authorList>
    </citation>
    <scope>NUCLEOTIDE SEQUENCE [LARGE SCALE GENOMIC DNA]</scope>
    <source>
        <strain evidence="1 2">MBLA0158</strain>
    </source>
</reference>
<name>A0ABD5MAU8_9EURY</name>
<evidence type="ECO:0000313" key="2">
    <source>
        <dbReference type="Proteomes" id="UP001570511"/>
    </source>
</evidence>
<evidence type="ECO:0000313" key="1">
    <source>
        <dbReference type="EMBL" id="MFA1610779.1"/>
    </source>
</evidence>